<dbReference type="EMBL" id="CP089982">
    <property type="protein sequence ID" value="WXA97011.1"/>
    <property type="molecule type" value="Genomic_DNA"/>
</dbReference>
<reference evidence="2 3" key="1">
    <citation type="submission" date="2021-12" db="EMBL/GenBank/DDBJ databases">
        <title>Discovery of the Pendulisporaceae a myxobacterial family with distinct sporulation behavior and unique specialized metabolism.</title>
        <authorList>
            <person name="Garcia R."/>
            <person name="Popoff A."/>
            <person name="Bader C.D."/>
            <person name="Loehr J."/>
            <person name="Walesch S."/>
            <person name="Walt C."/>
            <person name="Boldt J."/>
            <person name="Bunk B."/>
            <person name="Haeckl F.J.F.P.J."/>
            <person name="Gunesch A.P."/>
            <person name="Birkelbach J."/>
            <person name="Nuebel U."/>
            <person name="Pietschmann T."/>
            <person name="Bach T."/>
            <person name="Mueller R."/>
        </authorList>
    </citation>
    <scope>NUCLEOTIDE SEQUENCE [LARGE SCALE GENOMIC DNA]</scope>
    <source>
        <strain evidence="2 3">MSr12523</strain>
    </source>
</reference>
<organism evidence="2 3">
    <name type="scientific">Pendulispora brunnea</name>
    <dbReference type="NCBI Taxonomy" id="2905690"/>
    <lineage>
        <taxon>Bacteria</taxon>
        <taxon>Pseudomonadati</taxon>
        <taxon>Myxococcota</taxon>
        <taxon>Myxococcia</taxon>
        <taxon>Myxococcales</taxon>
        <taxon>Sorangiineae</taxon>
        <taxon>Pendulisporaceae</taxon>
        <taxon>Pendulispora</taxon>
    </lineage>
</organism>
<feature type="region of interest" description="Disordered" evidence="1">
    <location>
        <begin position="384"/>
        <end position="403"/>
    </location>
</feature>
<evidence type="ECO:0000313" key="3">
    <source>
        <dbReference type="Proteomes" id="UP001379533"/>
    </source>
</evidence>
<dbReference type="Proteomes" id="UP001379533">
    <property type="component" value="Chromosome"/>
</dbReference>
<dbReference type="RefSeq" id="WP_394847627.1">
    <property type="nucleotide sequence ID" value="NZ_CP089982.1"/>
</dbReference>
<sequence length="1327" mass="145384">MADAYTGSKRSLAATLTLSGLVILVPACASSLDTTRVHGPRASVGEEMYGVICDRFGAQALREDLSGGSFRALCHRPAGGQFDDKVDVTKLPAMASAVNARGEPVSLDEQRRHRDKMVGRVEALARRRAEVIRAFDAIFPETPLPTKDIGNRDPTKSCNPPEKAAQESFAAQVGDMLGRIGALYNDGTIPQSTGSLATVIDSFRQSEEAQASWSHISSRLGYRPIETGLGAVRPILAYPELRNLSNATLRLLSADSNPYQLDPQRDDEGRRIPVPGPANASFDKLLEAAHAELLATKADPRAPVLTSTRDPLTGRIVLSRPRDNLEVLQEALFGTDPAIAASTPKYIVRRNGRGYASISPAAMDGFVDADRDGIPDVDERGRFVTADGKSPPAPFATYTGGSKDSAARDAAGRALIGHEPFYDYLDTNSTFAARLMQDLKPLVNPDAAANHETLMDLLGGLHVTVGPREAKSKNYPTGPVQYEGIGRESPILDLVYALGTILGDRHTDTTLGLAKELFTTKQPDIARAVGELLRVLDTAKKHDEAKIPRETTFWDDILELLAQVAQEPGFLEDLLYAFGDDAVASNLGAMYSKFGTFRDELSYDKRDINGTTWNLTTNSKDVPRSPVDRSQPETGKNRSDLMRFLRIMSDTSGVTVCNKEGARLYAKVRIAGQEIDVTLPLSVPPGSASYRECELIKVDNLGVFYLQSVVNGQAVADRLPDPTTGRPDAVKPGVLYVRDRMLREGLIQIPIYGPLGAARVDMFELSTGIKGFWTEPESRVLAPKPKFLNRLAFFDFEGDDVNAQTRKHIDGLIGPVTGTKACQERVIDDPLPNEIDASPDKKIRGLRTCSEGQWLQQRDANTIFLWEHFGLYDTMSVILRPFVKHRKEQLFLDLASKIYKYYPDASATAEECLMAVGQNCTRQGLNSYEALVVEILATDLVPALSRLAKGVRSVKIQHCEAYDAKGVCTSSREVSGIDAAAETIRAMLDPEYAKKVLQLEDRHGNPGTKKNDGSPVAQVTPAYLLTNAMDAFDRAYDAHEKAHPEDAARRTNFRRARSQLADQFLSVKDGAFENPILAKLTPKLIDVLRSQLGARCPKSFAPPFEKCAWAREDLAKKVEETLGGPLFSAGLEIMDVIRKDPDARKQIELLLQYLLDGQSDNDAFASTLASAADLLQLLGDEEHLVPLYHVLASAVEKSAKDARGRIVQKSFLDAQTALLSRVSGKYVDREGREICSKEMDPNQVVSGALRNAVTPIRDANFEGQSPIEVLIDVVADVNRVDPTQPYEGLLQKTDYTNVSAEVVDFLVNKERGLEQFYEAVRRGTSKD</sequence>
<gene>
    <name evidence="2" type="ORF">LZC95_09205</name>
</gene>
<name>A0ABZ2KKW5_9BACT</name>
<feature type="region of interest" description="Disordered" evidence="1">
    <location>
        <begin position="614"/>
        <end position="636"/>
    </location>
</feature>
<accession>A0ABZ2KKW5</accession>
<proteinExistence type="predicted"/>
<evidence type="ECO:0000313" key="2">
    <source>
        <dbReference type="EMBL" id="WXA97011.1"/>
    </source>
</evidence>
<keyword evidence="3" id="KW-1185">Reference proteome</keyword>
<feature type="compositionally biased region" description="Basic and acidic residues" evidence="1">
    <location>
        <begin position="621"/>
        <end position="636"/>
    </location>
</feature>
<protein>
    <submittedName>
        <fullName evidence="2">Uncharacterized protein</fullName>
    </submittedName>
</protein>
<evidence type="ECO:0000256" key="1">
    <source>
        <dbReference type="SAM" id="MobiDB-lite"/>
    </source>
</evidence>